<evidence type="ECO:0000313" key="1">
    <source>
        <dbReference type="EMBL" id="MDU9005739.1"/>
    </source>
</evidence>
<evidence type="ECO:0000313" key="2">
    <source>
        <dbReference type="Proteomes" id="UP001255416"/>
    </source>
</evidence>
<proteinExistence type="predicted"/>
<organism evidence="1 2">
    <name type="scientific">Sedimentitalea todarodis</name>
    <dbReference type="NCBI Taxonomy" id="1631240"/>
    <lineage>
        <taxon>Bacteria</taxon>
        <taxon>Pseudomonadati</taxon>
        <taxon>Pseudomonadota</taxon>
        <taxon>Alphaproteobacteria</taxon>
        <taxon>Rhodobacterales</taxon>
        <taxon>Paracoccaceae</taxon>
        <taxon>Sedimentitalea</taxon>
    </lineage>
</organism>
<comment type="caution">
    <text evidence="1">The sequence shown here is derived from an EMBL/GenBank/DDBJ whole genome shotgun (WGS) entry which is preliminary data.</text>
</comment>
<dbReference type="Proteomes" id="UP001255416">
    <property type="component" value="Unassembled WGS sequence"/>
</dbReference>
<dbReference type="RefSeq" id="WP_316779604.1">
    <property type="nucleotide sequence ID" value="NZ_JASMWN010000016.1"/>
</dbReference>
<protein>
    <submittedName>
        <fullName evidence="1">Uncharacterized protein</fullName>
    </submittedName>
</protein>
<name>A0ABU3VHW1_9RHOB</name>
<reference evidence="2" key="1">
    <citation type="submission" date="2023-05" db="EMBL/GenBank/DDBJ databases">
        <title>Sedimentitalea sp. nov. JM2-8.</title>
        <authorList>
            <person name="Huang J."/>
        </authorList>
    </citation>
    <scope>NUCLEOTIDE SEQUENCE [LARGE SCALE GENOMIC DNA]</scope>
    <source>
        <strain evidence="2">KHS03</strain>
    </source>
</reference>
<dbReference type="EMBL" id="JASMWN010000016">
    <property type="protein sequence ID" value="MDU9005739.1"/>
    <property type="molecule type" value="Genomic_DNA"/>
</dbReference>
<keyword evidence="2" id="KW-1185">Reference proteome</keyword>
<gene>
    <name evidence="1" type="ORF">QO231_18065</name>
</gene>
<accession>A0ABU3VHW1</accession>
<sequence length="106" mass="11345">MSDSEIGITVNGVSHSVLCGTCNQPISFVGKPDTEEGQAGCVACANIADVNEVAKIALAYAKHEAQLILNRSAKAMARESKIVTFSGKTEQDVKYRFVVDLKIDDI</sequence>